<organism evidence="3 4">
    <name type="scientific">Zingiber officinale</name>
    <name type="common">Ginger</name>
    <name type="synonym">Amomum zingiber</name>
    <dbReference type="NCBI Taxonomy" id="94328"/>
    <lineage>
        <taxon>Eukaryota</taxon>
        <taxon>Viridiplantae</taxon>
        <taxon>Streptophyta</taxon>
        <taxon>Embryophyta</taxon>
        <taxon>Tracheophyta</taxon>
        <taxon>Spermatophyta</taxon>
        <taxon>Magnoliopsida</taxon>
        <taxon>Liliopsida</taxon>
        <taxon>Zingiberales</taxon>
        <taxon>Zingiberaceae</taxon>
        <taxon>Zingiber</taxon>
    </lineage>
</organism>
<dbReference type="InterPro" id="IPR000477">
    <property type="entry name" value="RT_dom"/>
</dbReference>
<feature type="coiled-coil region" evidence="1">
    <location>
        <begin position="498"/>
        <end position="525"/>
    </location>
</feature>
<dbReference type="EMBL" id="JACMSC010000013">
    <property type="protein sequence ID" value="KAG6491862.1"/>
    <property type="molecule type" value="Genomic_DNA"/>
</dbReference>
<keyword evidence="1" id="KW-0175">Coiled coil</keyword>
<sequence length="754" mass="86178">MLLKSRSIRSLTSSFRFLSSSPSPLPIEIPLPISQSDLESLIYRQYRAGKFQHLLPSVIATPSVLAAAARRLFSRSNPSLPPSSPAALHFSVDALAEELRQGLLDTSANCSILVPSRKKGESLTLPNLKLKVVVEAVRMALEVVYKKRFATFSYGGRESIGRHTAIRYLKARLQNPTWWFRVVLRRQPFGPLHLRRLAVVLEEKIEDPALISLVKRLFDCEAIAIELGGVELGRGFPQESGLSGTILNIYFDALDREIQDIRVEIKKENPRISGFADNEETGISYVLHKPTRVYAVRYLDEILVGTSGSKLLTMDIKDRILKFSVETLELKVDSLKTSIHSAVTEKMNFLGMELQAVPPSVLHPPMSEKAIRAKKKYLKRKAAKALELKNARETRRKNLGLKILSHLFKKLKCGHEFEFGFHIEHEVREIFANWADEVVQEYFKSRENCWHWHRMFTTGDFLSLKRIRDQLPAELVESYDQFQEKVDQYMMPVQASKVIEAEERLAEEEEERKYAKRTVDDLTELKMRVNAPIQLVRRAVKLAGFTNAMGRPRPIKLLICLDDADIIKWYAGVGRRWLKFFCCCHNFKMVKTIVSYHLRFSCFLTLAEKHEVTKRQAISHFTKDLRVTDAHGLEAVHFPTEKEVKMMGDKNLSDPKPADGTLTLILVRLATNESTFPCLAHFCHQTETTLYRIRLLQNRLNVDPLDENKWVQGMGAIHESFNRKCLPLCSKHASDLLLGNICLRDIDGTSFVDV</sequence>
<evidence type="ECO:0000256" key="1">
    <source>
        <dbReference type="SAM" id="Coils"/>
    </source>
</evidence>
<proteinExistence type="predicted"/>
<dbReference type="PANTHER" id="PTHR33642:SF4">
    <property type="entry name" value="COX1_OXI3 INTRON 1 PROTEIN-RELATED"/>
    <property type="match status" value="1"/>
</dbReference>
<evidence type="ECO:0000259" key="2">
    <source>
        <dbReference type="PROSITE" id="PS50878"/>
    </source>
</evidence>
<dbReference type="PANTHER" id="PTHR33642">
    <property type="entry name" value="COX1/OXI3 INTRON 1 PROTEIN-RELATED"/>
    <property type="match status" value="1"/>
</dbReference>
<dbReference type="GO" id="GO:0090615">
    <property type="term" value="P:mitochondrial mRNA processing"/>
    <property type="evidence" value="ECO:0007669"/>
    <property type="project" value="TreeGrafter"/>
</dbReference>
<dbReference type="Pfam" id="PF01348">
    <property type="entry name" value="Intron_maturas2"/>
    <property type="match status" value="1"/>
</dbReference>
<dbReference type="Proteomes" id="UP000734854">
    <property type="component" value="Unassembled WGS sequence"/>
</dbReference>
<evidence type="ECO:0000313" key="3">
    <source>
        <dbReference type="EMBL" id="KAG6491862.1"/>
    </source>
</evidence>
<protein>
    <recommendedName>
        <fullName evidence="2">Reverse transcriptase domain-containing protein</fullName>
    </recommendedName>
</protein>
<dbReference type="CDD" id="cd01651">
    <property type="entry name" value="RT_G2_intron"/>
    <property type="match status" value="1"/>
</dbReference>
<gene>
    <name evidence="3" type="ORF">ZIOFF_046801</name>
</gene>
<name>A0A8J5FWN9_ZINOF</name>
<dbReference type="OrthoDB" id="658143at2759"/>
<accession>A0A8J5FWN9</accession>
<reference evidence="3 4" key="1">
    <citation type="submission" date="2020-08" db="EMBL/GenBank/DDBJ databases">
        <title>Plant Genome Project.</title>
        <authorList>
            <person name="Zhang R.-G."/>
        </authorList>
    </citation>
    <scope>NUCLEOTIDE SEQUENCE [LARGE SCALE GENOMIC DNA]</scope>
    <source>
        <tissue evidence="3">Rhizome</tissue>
    </source>
</reference>
<dbReference type="GO" id="GO:0003964">
    <property type="term" value="F:RNA-directed DNA polymerase activity"/>
    <property type="evidence" value="ECO:0007669"/>
    <property type="project" value="TreeGrafter"/>
</dbReference>
<feature type="domain" description="Reverse transcriptase" evidence="2">
    <location>
        <begin position="97"/>
        <end position="354"/>
    </location>
</feature>
<evidence type="ECO:0000313" key="4">
    <source>
        <dbReference type="Proteomes" id="UP000734854"/>
    </source>
</evidence>
<comment type="caution">
    <text evidence="3">The sequence shown here is derived from an EMBL/GenBank/DDBJ whole genome shotgun (WGS) entry which is preliminary data.</text>
</comment>
<dbReference type="InterPro" id="IPR024937">
    <property type="entry name" value="Domain_X"/>
</dbReference>
<dbReference type="GO" id="GO:0005739">
    <property type="term" value="C:mitochondrion"/>
    <property type="evidence" value="ECO:0007669"/>
    <property type="project" value="TreeGrafter"/>
</dbReference>
<dbReference type="GO" id="GO:0006315">
    <property type="term" value="P:homing of group II introns"/>
    <property type="evidence" value="ECO:0007669"/>
    <property type="project" value="TreeGrafter"/>
</dbReference>
<keyword evidence="4" id="KW-1185">Reference proteome</keyword>
<dbReference type="AlphaFoldDB" id="A0A8J5FWN9"/>
<dbReference type="PROSITE" id="PS50878">
    <property type="entry name" value="RT_POL"/>
    <property type="match status" value="1"/>
</dbReference>